<dbReference type="Gene3D" id="2.40.50.140">
    <property type="entry name" value="Nucleic acid-binding proteins"/>
    <property type="match status" value="2"/>
</dbReference>
<keyword evidence="6 8" id="KW-0269">Exonuclease</keyword>
<gene>
    <name evidence="8" type="primary">rnr</name>
    <name evidence="11" type="ORF">EV669_1031</name>
</gene>
<dbReference type="EC" id="3.1.13.1" evidence="8"/>
<feature type="domain" description="S1 motif" evidence="10">
    <location>
        <begin position="637"/>
        <end position="718"/>
    </location>
</feature>
<evidence type="ECO:0000256" key="2">
    <source>
        <dbReference type="ARBA" id="ARBA00004496"/>
    </source>
</evidence>
<dbReference type="PROSITE" id="PS01175">
    <property type="entry name" value="RIBONUCLEASE_II"/>
    <property type="match status" value="1"/>
</dbReference>
<dbReference type="InterPro" id="IPR011129">
    <property type="entry name" value="CSD"/>
</dbReference>
<comment type="similarity">
    <text evidence="8">Belongs to the RNR ribonuclease family. RNase R subfamily.</text>
</comment>
<dbReference type="InterPro" id="IPR013223">
    <property type="entry name" value="RNase_B_OB_dom"/>
</dbReference>
<proteinExistence type="inferred from homology"/>
<protein>
    <recommendedName>
        <fullName evidence="8">Ribonuclease R</fullName>
        <shortName evidence="8">RNase R</shortName>
        <ecNumber evidence="8">3.1.13.1</ecNumber>
    </recommendedName>
</protein>
<dbReference type="InterPro" id="IPR004476">
    <property type="entry name" value="RNase_II/RNase_R"/>
</dbReference>
<evidence type="ECO:0000256" key="6">
    <source>
        <dbReference type="ARBA" id="ARBA00022839"/>
    </source>
</evidence>
<evidence type="ECO:0000256" key="1">
    <source>
        <dbReference type="ARBA" id="ARBA00001849"/>
    </source>
</evidence>
<keyword evidence="7 8" id="KW-0694">RNA-binding</keyword>
<dbReference type="InterPro" id="IPR011805">
    <property type="entry name" value="RNase_R"/>
</dbReference>
<dbReference type="PANTHER" id="PTHR23355">
    <property type="entry name" value="RIBONUCLEASE"/>
    <property type="match status" value="1"/>
</dbReference>
<dbReference type="InterPro" id="IPR001900">
    <property type="entry name" value="RNase_II/R"/>
</dbReference>
<evidence type="ECO:0000256" key="3">
    <source>
        <dbReference type="ARBA" id="ARBA00022490"/>
    </source>
</evidence>
<dbReference type="SMART" id="SM00955">
    <property type="entry name" value="RNB"/>
    <property type="match status" value="1"/>
</dbReference>
<evidence type="ECO:0000256" key="4">
    <source>
        <dbReference type="ARBA" id="ARBA00022722"/>
    </source>
</evidence>
<dbReference type="NCBIfam" id="TIGR00358">
    <property type="entry name" value="3_prime_RNase"/>
    <property type="match status" value="1"/>
</dbReference>
<evidence type="ECO:0000313" key="11">
    <source>
        <dbReference type="EMBL" id="TCW32095.1"/>
    </source>
</evidence>
<dbReference type="SMART" id="SM00316">
    <property type="entry name" value="S1"/>
    <property type="match status" value="1"/>
</dbReference>
<dbReference type="Pfam" id="PF08206">
    <property type="entry name" value="OB_RNB"/>
    <property type="match status" value="1"/>
</dbReference>
<organism evidence="11 12">
    <name type="scientific">Gulbenkiania mobilis</name>
    <dbReference type="NCBI Taxonomy" id="397457"/>
    <lineage>
        <taxon>Bacteria</taxon>
        <taxon>Pseudomonadati</taxon>
        <taxon>Pseudomonadota</taxon>
        <taxon>Betaproteobacteria</taxon>
        <taxon>Neisseriales</taxon>
        <taxon>Chromobacteriaceae</taxon>
        <taxon>Gulbenkiania</taxon>
    </lineage>
</organism>
<evidence type="ECO:0000256" key="8">
    <source>
        <dbReference type="HAMAP-Rule" id="MF_01895"/>
    </source>
</evidence>
<dbReference type="RefSeq" id="WP_132098049.1">
    <property type="nucleotide sequence ID" value="NZ_SMDA01000003.1"/>
</dbReference>
<dbReference type="Pfam" id="PF00575">
    <property type="entry name" value="S1"/>
    <property type="match status" value="1"/>
</dbReference>
<dbReference type="CDD" id="cd04471">
    <property type="entry name" value="S1_RNase_R"/>
    <property type="match status" value="1"/>
</dbReference>
<comment type="catalytic activity">
    <reaction evidence="1 8">
        <text>Exonucleolytic cleavage in the 3'- to 5'-direction to yield nucleoside 5'-phosphates.</text>
        <dbReference type="EC" id="3.1.13.1"/>
    </reaction>
</comment>
<evidence type="ECO:0000259" key="10">
    <source>
        <dbReference type="PROSITE" id="PS50126"/>
    </source>
</evidence>
<keyword evidence="12" id="KW-1185">Reference proteome</keyword>
<dbReference type="PANTHER" id="PTHR23355:SF9">
    <property type="entry name" value="DIS3-LIKE EXONUCLEASE 2"/>
    <property type="match status" value="1"/>
</dbReference>
<dbReference type="SMART" id="SM00357">
    <property type="entry name" value="CSP"/>
    <property type="match status" value="1"/>
</dbReference>
<accession>A0ABY2CXF1</accession>
<dbReference type="InterPro" id="IPR003029">
    <property type="entry name" value="S1_domain"/>
</dbReference>
<dbReference type="NCBIfam" id="TIGR02063">
    <property type="entry name" value="RNase_R"/>
    <property type="match status" value="1"/>
</dbReference>
<dbReference type="HAMAP" id="MF_01895">
    <property type="entry name" value="RNase_R"/>
    <property type="match status" value="1"/>
</dbReference>
<evidence type="ECO:0000313" key="12">
    <source>
        <dbReference type="Proteomes" id="UP000294801"/>
    </source>
</evidence>
<dbReference type="InterPro" id="IPR022966">
    <property type="entry name" value="RNase_II/R_CS"/>
</dbReference>
<feature type="region of interest" description="Disordered" evidence="9">
    <location>
        <begin position="719"/>
        <end position="785"/>
    </location>
</feature>
<dbReference type="InterPro" id="IPR040476">
    <property type="entry name" value="CSD2"/>
</dbReference>
<sequence>MADPVKKQKKLPLRLQDPFLEREQQKYAHPLPSREFILSLLEEQGVPLYPDELATMLSIEADEREFFDRRLMAMSRSGEVVINRKGAICAAQKLDLIKCRVSGHRDGYGFAMPEDGGGDLFLPEREMRKVMHGDTVMVEQAGTDRRGRREGRVVEVLERAFTRLVGRIYLERGVWYAVPEDKRVGQDILIEPGATHDAEHGQVVMLEFIEYPDAHRQAIARVVEVVGNYADPGMEIEIALRKHALPHEFDEAALEQARATPKKVRKEDIKGRVDLRDLPLVTIDGETARDFDDAVYAEQAGKGFRLVVAIADVSHYVQPGDALDQSALERGTSVYFPRRVIPMLPEALSNGICSLNPDVERLCMVCDMQINSKGVVKKYQFYPAVMRSHARLTYTKVWDWIQNGTDDPLLPQIQVLYSLFRKLLEQREKRGAIDFDTIETQMLFNEDGKIERIVPVVRNEAHRLIEECMLAANVCAADFIGKSGRKCLYRVHEGPSPEKLDNLRKFLALSGLTLGGDDKPTAKDYARLAEIIRQRPDAEMMQTMLLRSMQQAVYTPDNLGHFGLAYDAYTHFTSPIRRYPDLLVHRTIKAILRGEVYKPGKWAKLGEHCSMTERRADDASRDVESWLKTYYMRDKIGEVFTGKISAVTSFGLFVMLDDIHVEGLVHISELGKDYFHYQKELQLMVGEKSGMRYQLGDRVVIRVMRAELDTAQIDFALVQPEEEKTTPTRARRSASRKPTAPEGEGEAAAQAPRKLRQQKGEGQSTAASPAPRRRRSPRGRQGGAS</sequence>
<comment type="caution">
    <text evidence="11">The sequence shown here is derived from an EMBL/GenBank/DDBJ whole genome shotgun (WGS) entry which is preliminary data.</text>
</comment>
<evidence type="ECO:0000256" key="5">
    <source>
        <dbReference type="ARBA" id="ARBA00022801"/>
    </source>
</evidence>
<comment type="subcellular location">
    <subcellularLocation>
        <location evidence="2 8">Cytoplasm</location>
    </subcellularLocation>
</comment>
<dbReference type="SUPFAM" id="SSF50249">
    <property type="entry name" value="Nucleic acid-binding proteins"/>
    <property type="match status" value="4"/>
</dbReference>
<dbReference type="Pfam" id="PF00773">
    <property type="entry name" value="RNB"/>
    <property type="match status" value="1"/>
</dbReference>
<keyword evidence="3 8" id="KW-0963">Cytoplasm</keyword>
<evidence type="ECO:0000256" key="7">
    <source>
        <dbReference type="ARBA" id="ARBA00022884"/>
    </source>
</evidence>
<dbReference type="EMBL" id="SMDA01000003">
    <property type="protein sequence ID" value="TCW32095.1"/>
    <property type="molecule type" value="Genomic_DNA"/>
</dbReference>
<dbReference type="Pfam" id="PF17876">
    <property type="entry name" value="CSD2"/>
    <property type="match status" value="1"/>
</dbReference>
<keyword evidence="5 8" id="KW-0378">Hydrolase</keyword>
<dbReference type="InterPro" id="IPR012340">
    <property type="entry name" value="NA-bd_OB-fold"/>
</dbReference>
<keyword evidence="4 8" id="KW-0540">Nuclease</keyword>
<dbReference type="Proteomes" id="UP000294801">
    <property type="component" value="Unassembled WGS sequence"/>
</dbReference>
<comment type="function">
    <text evidence="8">3'-5' exoribonuclease that releases 5'-nucleoside monophosphates and is involved in maturation of structured RNAs.</text>
</comment>
<reference evidence="11 12" key="1">
    <citation type="submission" date="2019-03" db="EMBL/GenBank/DDBJ databases">
        <title>Genomic Encyclopedia of Type Strains, Phase IV (KMG-IV): sequencing the most valuable type-strain genomes for metagenomic binning, comparative biology and taxonomic classification.</title>
        <authorList>
            <person name="Goeker M."/>
        </authorList>
    </citation>
    <scope>NUCLEOTIDE SEQUENCE [LARGE SCALE GENOMIC DNA]</scope>
    <source>
        <strain evidence="11 12">DSM 18507</strain>
    </source>
</reference>
<dbReference type="PROSITE" id="PS50126">
    <property type="entry name" value="S1"/>
    <property type="match status" value="1"/>
</dbReference>
<name>A0ABY2CXF1_GULMO</name>
<dbReference type="InterPro" id="IPR050180">
    <property type="entry name" value="RNR_Ribonuclease"/>
</dbReference>
<feature type="compositionally biased region" description="Low complexity" evidence="9">
    <location>
        <begin position="736"/>
        <end position="752"/>
    </location>
</feature>
<evidence type="ECO:0000256" key="9">
    <source>
        <dbReference type="SAM" id="MobiDB-lite"/>
    </source>
</evidence>